<evidence type="ECO:0000313" key="9">
    <source>
        <dbReference type="Proteomes" id="UP000266615"/>
    </source>
</evidence>
<evidence type="ECO:0000256" key="3">
    <source>
        <dbReference type="ARBA" id="ARBA00022692"/>
    </source>
</evidence>
<feature type="transmembrane region" description="Helical" evidence="6">
    <location>
        <begin position="22"/>
        <end position="42"/>
    </location>
</feature>
<dbReference type="AlphaFoldDB" id="A0A3A4F2M4"/>
<feature type="transmembrane region" description="Helical" evidence="6">
    <location>
        <begin position="54"/>
        <end position="73"/>
    </location>
</feature>
<keyword evidence="3 6" id="KW-0812">Transmembrane</keyword>
<keyword evidence="2" id="KW-1003">Cell membrane</keyword>
<evidence type="ECO:0000313" key="8">
    <source>
        <dbReference type="EMBL" id="RJN32303.1"/>
    </source>
</evidence>
<keyword evidence="4 6" id="KW-1133">Transmembrane helix</keyword>
<dbReference type="OrthoDB" id="4965102at2"/>
<dbReference type="RefSeq" id="WP_119901336.1">
    <property type="nucleotide sequence ID" value="NZ_QYZP01000001.1"/>
</dbReference>
<dbReference type="Pfam" id="PF13396">
    <property type="entry name" value="PLDc_N"/>
    <property type="match status" value="1"/>
</dbReference>
<keyword evidence="5 6" id="KW-0472">Membrane</keyword>
<evidence type="ECO:0000256" key="2">
    <source>
        <dbReference type="ARBA" id="ARBA00022475"/>
    </source>
</evidence>
<evidence type="ECO:0000256" key="1">
    <source>
        <dbReference type="ARBA" id="ARBA00004651"/>
    </source>
</evidence>
<evidence type="ECO:0000256" key="4">
    <source>
        <dbReference type="ARBA" id="ARBA00022989"/>
    </source>
</evidence>
<accession>A0A3A4F2M4</accession>
<dbReference type="Proteomes" id="UP000266615">
    <property type="component" value="Unassembled WGS sequence"/>
</dbReference>
<feature type="domain" description="Cardiolipin synthase N-terminal" evidence="7">
    <location>
        <begin position="35"/>
        <end position="73"/>
    </location>
</feature>
<evidence type="ECO:0000256" key="6">
    <source>
        <dbReference type="SAM" id="Phobius"/>
    </source>
</evidence>
<gene>
    <name evidence="8" type="ORF">D3250_00055</name>
</gene>
<evidence type="ECO:0000259" key="7">
    <source>
        <dbReference type="Pfam" id="PF13396"/>
    </source>
</evidence>
<name>A0A3A4F2M4_9MICC</name>
<keyword evidence="9" id="KW-1185">Reference proteome</keyword>
<dbReference type="InterPro" id="IPR027379">
    <property type="entry name" value="CLS_N"/>
</dbReference>
<dbReference type="GO" id="GO:0005886">
    <property type="term" value="C:plasma membrane"/>
    <property type="evidence" value="ECO:0007669"/>
    <property type="project" value="UniProtKB-SubCell"/>
</dbReference>
<comment type="subcellular location">
    <subcellularLocation>
        <location evidence="1">Cell membrane</location>
        <topology evidence="1">Multi-pass membrane protein</topology>
    </subcellularLocation>
</comment>
<proteinExistence type="predicted"/>
<protein>
    <submittedName>
        <fullName evidence="8">PLDc_N domain-containing protein</fullName>
    </submittedName>
</protein>
<evidence type="ECO:0000256" key="5">
    <source>
        <dbReference type="ARBA" id="ARBA00023136"/>
    </source>
</evidence>
<organism evidence="8 9">
    <name type="scientific">Nesterenkonia natronophila</name>
    <dbReference type="NCBI Taxonomy" id="2174932"/>
    <lineage>
        <taxon>Bacteria</taxon>
        <taxon>Bacillati</taxon>
        <taxon>Actinomycetota</taxon>
        <taxon>Actinomycetes</taxon>
        <taxon>Micrococcales</taxon>
        <taxon>Micrococcaceae</taxon>
        <taxon>Nesterenkonia</taxon>
    </lineage>
</organism>
<reference evidence="8 9" key="1">
    <citation type="submission" date="2018-09" db="EMBL/GenBank/DDBJ databases">
        <title>Nesterenkonia natronophila sp. nov., an alkaliphilic actinobacteriume isolated from a soda lake, and emended description of the genus Nesterenkonia.</title>
        <authorList>
            <person name="Menes R.J."/>
            <person name="Iriarte A."/>
        </authorList>
    </citation>
    <scope>NUCLEOTIDE SEQUENCE [LARGE SCALE GENOMIC DNA]</scope>
    <source>
        <strain evidence="8 9">M8</strain>
    </source>
</reference>
<comment type="caution">
    <text evidence="8">The sequence shown here is derived from an EMBL/GenBank/DDBJ whole genome shotgun (WGS) entry which is preliminary data.</text>
</comment>
<sequence length="109" mass="11990">MPTEILIALAQDATAGSEAVPWWLRFGVLVYGALLVAAFMIYAQTKHQRPWNVLWVLIIAFVPILGALCYFIAQTVISRRKSGRLVKGRAETMAPEEYGPEAAGDSPKT</sequence>
<dbReference type="EMBL" id="QYZP01000001">
    <property type="protein sequence ID" value="RJN32303.1"/>
    <property type="molecule type" value="Genomic_DNA"/>
</dbReference>